<dbReference type="Pfam" id="PF20151">
    <property type="entry name" value="DUF6533"/>
    <property type="match status" value="1"/>
</dbReference>
<dbReference type="AlphaFoldDB" id="A0A5C3PVN1"/>
<feature type="transmembrane region" description="Helical" evidence="1">
    <location>
        <begin position="198"/>
        <end position="216"/>
    </location>
</feature>
<feature type="transmembrane region" description="Helical" evidence="1">
    <location>
        <begin position="82"/>
        <end position="103"/>
    </location>
</feature>
<name>A0A5C3PVN1_9APHY</name>
<protein>
    <recommendedName>
        <fullName evidence="2">DUF6533 domain-containing protein</fullName>
    </recommendedName>
</protein>
<proteinExistence type="predicted"/>
<feature type="domain" description="DUF6533" evidence="2">
    <location>
        <begin position="47"/>
        <end position="94"/>
    </location>
</feature>
<dbReference type="Proteomes" id="UP000308197">
    <property type="component" value="Unassembled WGS sequence"/>
</dbReference>
<organism evidence="3 4">
    <name type="scientific">Polyporus arcularius HHB13444</name>
    <dbReference type="NCBI Taxonomy" id="1314778"/>
    <lineage>
        <taxon>Eukaryota</taxon>
        <taxon>Fungi</taxon>
        <taxon>Dikarya</taxon>
        <taxon>Basidiomycota</taxon>
        <taxon>Agaricomycotina</taxon>
        <taxon>Agaricomycetes</taxon>
        <taxon>Polyporales</taxon>
        <taxon>Polyporaceae</taxon>
        <taxon>Polyporus</taxon>
    </lineage>
</organism>
<feature type="transmembrane region" description="Helical" evidence="1">
    <location>
        <begin position="273"/>
        <end position="292"/>
    </location>
</feature>
<feature type="transmembrane region" description="Helical" evidence="1">
    <location>
        <begin position="115"/>
        <end position="135"/>
    </location>
</feature>
<dbReference type="InterPro" id="IPR045340">
    <property type="entry name" value="DUF6533"/>
</dbReference>
<dbReference type="InParanoid" id="A0A5C3PVN1"/>
<reference evidence="3 4" key="1">
    <citation type="journal article" date="2019" name="Nat. Ecol. Evol.">
        <title>Megaphylogeny resolves global patterns of mushroom evolution.</title>
        <authorList>
            <person name="Varga T."/>
            <person name="Krizsan K."/>
            <person name="Foldi C."/>
            <person name="Dima B."/>
            <person name="Sanchez-Garcia M."/>
            <person name="Sanchez-Ramirez S."/>
            <person name="Szollosi G.J."/>
            <person name="Szarkandi J.G."/>
            <person name="Papp V."/>
            <person name="Albert L."/>
            <person name="Andreopoulos W."/>
            <person name="Angelini C."/>
            <person name="Antonin V."/>
            <person name="Barry K.W."/>
            <person name="Bougher N.L."/>
            <person name="Buchanan P."/>
            <person name="Buyck B."/>
            <person name="Bense V."/>
            <person name="Catcheside P."/>
            <person name="Chovatia M."/>
            <person name="Cooper J."/>
            <person name="Damon W."/>
            <person name="Desjardin D."/>
            <person name="Finy P."/>
            <person name="Geml J."/>
            <person name="Haridas S."/>
            <person name="Hughes K."/>
            <person name="Justo A."/>
            <person name="Karasinski D."/>
            <person name="Kautmanova I."/>
            <person name="Kiss B."/>
            <person name="Kocsube S."/>
            <person name="Kotiranta H."/>
            <person name="LaButti K.M."/>
            <person name="Lechner B.E."/>
            <person name="Liimatainen K."/>
            <person name="Lipzen A."/>
            <person name="Lukacs Z."/>
            <person name="Mihaltcheva S."/>
            <person name="Morgado L.N."/>
            <person name="Niskanen T."/>
            <person name="Noordeloos M.E."/>
            <person name="Ohm R.A."/>
            <person name="Ortiz-Santana B."/>
            <person name="Ovrebo C."/>
            <person name="Racz N."/>
            <person name="Riley R."/>
            <person name="Savchenko A."/>
            <person name="Shiryaev A."/>
            <person name="Soop K."/>
            <person name="Spirin V."/>
            <person name="Szebenyi C."/>
            <person name="Tomsovsky M."/>
            <person name="Tulloss R.E."/>
            <person name="Uehling J."/>
            <person name="Grigoriev I.V."/>
            <person name="Vagvolgyi C."/>
            <person name="Papp T."/>
            <person name="Martin F.M."/>
            <person name="Miettinen O."/>
            <person name="Hibbett D.S."/>
            <person name="Nagy L.G."/>
        </authorList>
    </citation>
    <scope>NUCLEOTIDE SEQUENCE [LARGE SCALE GENOMIC DNA]</scope>
    <source>
        <strain evidence="3 4">HHB13444</strain>
    </source>
</reference>
<keyword evidence="4" id="KW-1185">Reference proteome</keyword>
<accession>A0A5C3PVN1</accession>
<feature type="transmembrane region" description="Helical" evidence="1">
    <location>
        <begin position="147"/>
        <end position="170"/>
    </location>
</feature>
<keyword evidence="1" id="KW-0472">Membrane</keyword>
<gene>
    <name evidence="3" type="ORF">K466DRAFT_660996</name>
</gene>
<evidence type="ECO:0000313" key="4">
    <source>
        <dbReference type="Proteomes" id="UP000308197"/>
    </source>
</evidence>
<evidence type="ECO:0000259" key="2">
    <source>
        <dbReference type="Pfam" id="PF20151"/>
    </source>
</evidence>
<feature type="transmembrane region" description="Helical" evidence="1">
    <location>
        <begin position="43"/>
        <end position="61"/>
    </location>
</feature>
<keyword evidence="1" id="KW-0812">Transmembrane</keyword>
<keyword evidence="1" id="KW-1133">Transmembrane helix</keyword>
<evidence type="ECO:0000256" key="1">
    <source>
        <dbReference type="SAM" id="Phobius"/>
    </source>
</evidence>
<sequence>MTLPFTYPQQLPAACLKSGVDLGLPTMSSYKASTVVSVYDSAYTGNYCAVAAVALAAYAWLDSLGDEMILVWSSTRKRTCATMVYALTRYATLVAYIVSIVPLGELPLLSCEAVLWLQVVFTAASNVAAAAFSTLRIYALSKSNKSLATLTFILSIAPCIVDTVFSSKWIEIEVWPSPFYCVKQSTASIELTFRLTTASRICAIVGDLLVAGVTWLHAYRATHAHKLAFGPSLGQVMLYEGSVYFVVLASFNLMRIVFSRLAMDNVFSAASDLPIFTDLLGSILISHFILALRKVHQDTNTPLSSLSFVIIEDHDASESLPDFVAPLSVPHHFAEEDDRDV</sequence>
<evidence type="ECO:0000313" key="3">
    <source>
        <dbReference type="EMBL" id="TFK90163.1"/>
    </source>
</evidence>
<dbReference type="EMBL" id="ML211053">
    <property type="protein sequence ID" value="TFK90163.1"/>
    <property type="molecule type" value="Genomic_DNA"/>
</dbReference>
<feature type="transmembrane region" description="Helical" evidence="1">
    <location>
        <begin position="237"/>
        <end position="258"/>
    </location>
</feature>